<accession>A0A1X0NSH3</accession>
<evidence type="ECO:0000313" key="2">
    <source>
        <dbReference type="Proteomes" id="UP000192257"/>
    </source>
</evidence>
<evidence type="ECO:0000313" key="1">
    <source>
        <dbReference type="EMBL" id="ORC87637.1"/>
    </source>
</evidence>
<comment type="caution">
    <text evidence="1">The sequence shown here is derived from an EMBL/GenBank/DDBJ whole genome shotgun (WGS) entry which is preliminary data.</text>
</comment>
<dbReference type="OrthoDB" id="240061at2759"/>
<proteinExistence type="predicted"/>
<dbReference type="Proteomes" id="UP000192257">
    <property type="component" value="Unassembled WGS sequence"/>
</dbReference>
<dbReference type="RefSeq" id="XP_028881703.1">
    <property type="nucleotide sequence ID" value="XM_029027093.1"/>
</dbReference>
<name>A0A1X0NSH3_9TRYP</name>
<keyword evidence="2" id="KW-1185">Reference proteome</keyword>
<sequence length="898" mass="99699">MFEPLRIERVPSRIQQDSVCVAFALHPNTSATTTHSHCWGSCTVTSKLDLIFHRGEGDVQQLHIPGSVEKKKRTPHFFRLSCIDASLIQGYPISSHQVVSFSFSECSNVKVEGTHRVTTAIAQHLPTVALLLHVSSAEMNVLLLRPVVQMEGKESLIRYRASVHPTPAGIRHVVVTRCGRAAFFFGQYFSEHDGQIQCYSSSIHDNSSRLVFQSVHMTSTAYMHSSTNDTLSNEMPIASSTTEKVNDGGSQRIVWVGVRNPYHCSGVVSSNHLEVELTILTNHAVSMVFHISWANTVGNDATVKRRSATCTWTTHLRSEPLHMDSENDILLQNPLSLLKRWKTTTSFARAVKEECTVKTDPLSSNRMIPLQGLSSSTSIVRGSPNGAVICVIIPNTHEGFLIGFGSTVHRSPSCEVSTAAIMIPPNVRIVDAIWVTGPLCGFLLLGTYEQGGISELFFLPLTAHTLWRIHVEETHQSFLTHRDGTLSIFSYGFTEDMFGTMQLRLSLMYCQHRDGDEDVKEVRTGLISLPSFTRLTPLPSPLHVLRLVFLTSLASWTSIHDSSVVNSDNSNGVPAGVQPTTTTIMNREDISLQEILSLLDGKDDLQLTTELMLESQLDPWLRAGTVVGVLPLRDLLREIFTQLLDDLQRTCNGTSDMTFIEDNKNIITMILSVFRGMAESLEAISLTYSQTFLQHYISDIHTLLMLFRQTVTLLGQYGAISACFTAVAYFTKAIDNGICAGKDHMNSSTNPNSIRCCPQWRVLISPLFDDAFALISSCSSLSHALLPYCSTPLQQLIWTRERMGNTPTVVDTHNGEQTRSLEEVLTLARKGTSGLAMLSVADVCCTARRLFYRDGVESARAFLSTVVDSHRRHSQEVNDLYVEYKAVDKELNTILDCI</sequence>
<dbReference type="GeneID" id="39986873"/>
<dbReference type="VEuPathDB" id="TriTrypDB:TM35_000212430"/>
<dbReference type="AlphaFoldDB" id="A0A1X0NSH3"/>
<organism evidence="1 2">
    <name type="scientific">Trypanosoma theileri</name>
    <dbReference type="NCBI Taxonomy" id="67003"/>
    <lineage>
        <taxon>Eukaryota</taxon>
        <taxon>Discoba</taxon>
        <taxon>Euglenozoa</taxon>
        <taxon>Kinetoplastea</taxon>
        <taxon>Metakinetoplastina</taxon>
        <taxon>Trypanosomatida</taxon>
        <taxon>Trypanosomatidae</taxon>
        <taxon>Trypanosoma</taxon>
    </lineage>
</organism>
<gene>
    <name evidence="1" type="ORF">TM35_000212430</name>
</gene>
<protein>
    <submittedName>
        <fullName evidence="1">Uncharacterized protein</fullName>
    </submittedName>
</protein>
<reference evidence="1 2" key="1">
    <citation type="submission" date="2017-03" db="EMBL/GenBank/DDBJ databases">
        <title>An alternative strategy for trypanosome survival in the mammalian bloodstream revealed through genome and transcriptome analysis of the ubiquitous bovine parasite Trypanosoma (Megatrypanum) theileri.</title>
        <authorList>
            <person name="Kelly S."/>
            <person name="Ivens A."/>
            <person name="Mott A."/>
            <person name="O'Neill E."/>
            <person name="Emms D."/>
            <person name="Macleod O."/>
            <person name="Voorheis P."/>
            <person name="Matthews J."/>
            <person name="Matthews K."/>
            <person name="Carrington M."/>
        </authorList>
    </citation>
    <scope>NUCLEOTIDE SEQUENCE [LARGE SCALE GENOMIC DNA]</scope>
    <source>
        <strain evidence="1">Edinburgh</strain>
    </source>
</reference>
<dbReference type="EMBL" id="NBCO01000021">
    <property type="protein sequence ID" value="ORC87637.1"/>
    <property type="molecule type" value="Genomic_DNA"/>
</dbReference>